<feature type="region of interest" description="Disordered" evidence="2">
    <location>
        <begin position="292"/>
        <end position="316"/>
    </location>
</feature>
<name>A0ABQ2HEG1_9PSEU</name>
<dbReference type="Proteomes" id="UP000597656">
    <property type="component" value="Unassembled WGS sequence"/>
</dbReference>
<dbReference type="RefSeq" id="WP_189153364.1">
    <property type="nucleotide sequence ID" value="NZ_BMNC01000001.1"/>
</dbReference>
<evidence type="ECO:0000256" key="2">
    <source>
        <dbReference type="SAM" id="MobiDB-lite"/>
    </source>
</evidence>
<sequence length="316" mass="35998">MKNDPIHELTQTTQHNERRIGSLENTLRVKTGNLSDILKRLGKLETKVGEHSVGLMHKKIGDIDTKLGKTETRLDRESARIVKLRRDVDTLHGMVRLSSGLPQADYDTWPEISSEMIELIRERLAAKPVSEAEIERLRRQQEKARDERLRWDRSLEEAVVAVRALTGLPAGAERLWRKQARTWLAFRGSGERPLAKEEHARREHDEATRVRQAATAAEANAAAADEEACGVIRERVVHALAQSFMPPRWFESALGLFPPKEPGHIKPWLDVATRLIRYRLLAGVTDELFPYGDRPPDSKLAGERDEVERLCDGQRR</sequence>
<keyword evidence="1" id="KW-0175">Coiled coil</keyword>
<comment type="caution">
    <text evidence="3">The sequence shown here is derived from an EMBL/GenBank/DDBJ whole genome shotgun (WGS) entry which is preliminary data.</text>
</comment>
<evidence type="ECO:0000313" key="3">
    <source>
        <dbReference type="EMBL" id="GGM76601.1"/>
    </source>
</evidence>
<reference evidence="4" key="1">
    <citation type="journal article" date="2019" name="Int. J. Syst. Evol. Microbiol.">
        <title>The Global Catalogue of Microorganisms (GCM) 10K type strain sequencing project: providing services to taxonomists for standard genome sequencing and annotation.</title>
        <authorList>
            <consortium name="The Broad Institute Genomics Platform"/>
            <consortium name="The Broad Institute Genome Sequencing Center for Infectious Disease"/>
            <person name="Wu L."/>
            <person name="Ma J."/>
        </authorList>
    </citation>
    <scope>NUCLEOTIDE SEQUENCE [LARGE SCALE GENOMIC DNA]</scope>
    <source>
        <strain evidence="4">CGMCC 4.7319</strain>
    </source>
</reference>
<dbReference type="EMBL" id="BMNC01000001">
    <property type="protein sequence ID" value="GGM76601.1"/>
    <property type="molecule type" value="Genomic_DNA"/>
</dbReference>
<proteinExistence type="predicted"/>
<organism evidence="3 4">
    <name type="scientific">Lentzea pudingi</name>
    <dbReference type="NCBI Taxonomy" id="1789439"/>
    <lineage>
        <taxon>Bacteria</taxon>
        <taxon>Bacillati</taxon>
        <taxon>Actinomycetota</taxon>
        <taxon>Actinomycetes</taxon>
        <taxon>Pseudonocardiales</taxon>
        <taxon>Pseudonocardiaceae</taxon>
        <taxon>Lentzea</taxon>
    </lineage>
</organism>
<feature type="compositionally biased region" description="Basic and acidic residues" evidence="2">
    <location>
        <begin position="294"/>
        <end position="316"/>
    </location>
</feature>
<evidence type="ECO:0000313" key="4">
    <source>
        <dbReference type="Proteomes" id="UP000597656"/>
    </source>
</evidence>
<evidence type="ECO:0000256" key="1">
    <source>
        <dbReference type="SAM" id="Coils"/>
    </source>
</evidence>
<keyword evidence="4" id="KW-1185">Reference proteome</keyword>
<protein>
    <submittedName>
        <fullName evidence="3">Uncharacterized protein</fullName>
    </submittedName>
</protein>
<accession>A0ABQ2HEG1</accession>
<gene>
    <name evidence="3" type="ORF">GCM10011609_10610</name>
</gene>
<feature type="coiled-coil region" evidence="1">
    <location>
        <begin position="127"/>
        <end position="154"/>
    </location>
</feature>